<dbReference type="PANTHER" id="PTHR21137">
    <property type="entry name" value="ODORANT RECEPTOR"/>
    <property type="match status" value="1"/>
</dbReference>
<feature type="transmembrane region" description="Helical" evidence="10">
    <location>
        <begin position="257"/>
        <end position="279"/>
    </location>
</feature>
<accession>A0A922SH39</accession>
<sequence length="844" mass="98024">MGLKKFLFEDECVKGITAPTDYLYVKLLRMSLRIIASWPHKELGEKDPVILNTFLKYFYLAATSACQFGSYLYLRTYNDELTMMEAGHSYLMIMMTFIDISRIVTLTFRKKYRLICKEFFTKMHLFYFKDISEHAMETHKRVHLMSHLFTLWLIFQMVFGVPLFNLIPMYYNYAAGRFKPGGTQNSTFEHSMYYEYPFDTLRDIRGYIVANIINWFNSQVSDVFGPMLVCYYLYHQTSGCLLLLECSQMTAPVLMRYLPLTIVCTQQLIQLSVIFELIGTETHKRVHLMSHLFTLCLLSQMIFGLSCFNLIPMYNNYVAGRYKSGGTLNSTFEHSLYYKYPFDTLTDIKGYILANAINWTLSYLCATWFCMFDLFLSLMVFNIWGHLKMLIHTLNNFPKPRSDRSYLFQESSIETSKKYSEEELLDVFKKLKQCVDSHRLIVKFTNKVSDVFGPMLFCYYLYHQTSGCLLLLECSQMTAPALMRYLPLTLMSTQQLIQLSVIFELVGSESEKILSAVYSIPWECMDTSNRKFVSFFLMNVREPIHVKALGIANVGVMTMAASRIVTLTFSQKYRNVTQEFLTKIHLFYFKDKSEYAMKTHKRVHFISHLFTLYLISQMLFGLSCFNLIPMYNNYVAGRYKSGGTLNSTFEHSLYYKYPFDTLTDMKGPRQETSFTLSEGLTVISAKYSEEELVEVSKKLTGCVDYHRMIVKFTNKVSDVFGPMLFAYYIFHQTSGCLLLLECSQMTAPALMRYLPLTIILTQQLIQLSVIFELIGSESEKVLNAVYSVPWECMDPKTRKMLAFFLMNVRKPIHVKALGVANVGVTSMAAILKTSLSYFTFLRSI</sequence>
<evidence type="ECO:0000256" key="4">
    <source>
        <dbReference type="ARBA" id="ARBA00022692"/>
    </source>
</evidence>
<dbReference type="InterPro" id="IPR004117">
    <property type="entry name" value="7tm6_olfct_rcpt"/>
</dbReference>
<evidence type="ECO:0000256" key="8">
    <source>
        <dbReference type="ARBA" id="ARBA00023170"/>
    </source>
</evidence>
<dbReference type="GO" id="GO:0004984">
    <property type="term" value="F:olfactory receptor activity"/>
    <property type="evidence" value="ECO:0007669"/>
    <property type="project" value="InterPro"/>
</dbReference>
<comment type="caution">
    <text evidence="11">The sequence shown here is derived from an EMBL/GenBank/DDBJ whole genome shotgun (WGS) entry which is preliminary data.</text>
</comment>
<keyword evidence="2" id="KW-1003">Cell membrane</keyword>
<organism evidence="11 12">
    <name type="scientific">Spodoptera exigua</name>
    <name type="common">Beet armyworm</name>
    <name type="synonym">Noctua fulgens</name>
    <dbReference type="NCBI Taxonomy" id="7107"/>
    <lineage>
        <taxon>Eukaryota</taxon>
        <taxon>Metazoa</taxon>
        <taxon>Ecdysozoa</taxon>
        <taxon>Arthropoda</taxon>
        <taxon>Hexapoda</taxon>
        <taxon>Insecta</taxon>
        <taxon>Pterygota</taxon>
        <taxon>Neoptera</taxon>
        <taxon>Endopterygota</taxon>
        <taxon>Lepidoptera</taxon>
        <taxon>Glossata</taxon>
        <taxon>Ditrysia</taxon>
        <taxon>Noctuoidea</taxon>
        <taxon>Noctuidae</taxon>
        <taxon>Amphipyrinae</taxon>
        <taxon>Spodoptera</taxon>
    </lineage>
</organism>
<evidence type="ECO:0000256" key="9">
    <source>
        <dbReference type="ARBA" id="ARBA00023224"/>
    </source>
</evidence>
<dbReference type="Proteomes" id="UP000814243">
    <property type="component" value="Unassembled WGS sequence"/>
</dbReference>
<keyword evidence="7 10" id="KW-0472">Membrane</keyword>
<keyword evidence="9" id="KW-0807">Transducer</keyword>
<evidence type="ECO:0000256" key="1">
    <source>
        <dbReference type="ARBA" id="ARBA00004651"/>
    </source>
</evidence>
<feature type="transmembrane region" description="Helical" evidence="10">
    <location>
        <begin position="605"/>
        <end position="628"/>
    </location>
</feature>
<keyword evidence="4 10" id="KW-0812">Transmembrane</keyword>
<dbReference type="PANTHER" id="PTHR21137:SF35">
    <property type="entry name" value="ODORANT RECEPTOR 19A-RELATED"/>
    <property type="match status" value="1"/>
</dbReference>
<comment type="subcellular location">
    <subcellularLocation>
        <location evidence="1">Cell membrane</location>
        <topology evidence="1">Multi-pass membrane protein</topology>
    </subcellularLocation>
</comment>
<evidence type="ECO:0000313" key="12">
    <source>
        <dbReference type="Proteomes" id="UP000814243"/>
    </source>
</evidence>
<evidence type="ECO:0000256" key="10">
    <source>
        <dbReference type="SAM" id="Phobius"/>
    </source>
</evidence>
<name>A0A922SH39_SPOEX</name>
<feature type="transmembrane region" description="Helical" evidence="10">
    <location>
        <begin position="361"/>
        <end position="384"/>
    </location>
</feature>
<evidence type="ECO:0000256" key="5">
    <source>
        <dbReference type="ARBA" id="ARBA00022725"/>
    </source>
</evidence>
<dbReference type="GO" id="GO:0005549">
    <property type="term" value="F:odorant binding"/>
    <property type="evidence" value="ECO:0007669"/>
    <property type="project" value="InterPro"/>
</dbReference>
<keyword evidence="5" id="KW-0552">Olfaction</keyword>
<evidence type="ECO:0000256" key="3">
    <source>
        <dbReference type="ARBA" id="ARBA00022606"/>
    </source>
</evidence>
<dbReference type="GO" id="GO:0007165">
    <property type="term" value="P:signal transduction"/>
    <property type="evidence" value="ECO:0007669"/>
    <property type="project" value="UniProtKB-KW"/>
</dbReference>
<evidence type="ECO:0008006" key="13">
    <source>
        <dbReference type="Google" id="ProtNLM"/>
    </source>
</evidence>
<proteinExistence type="predicted"/>
<keyword evidence="3" id="KW-0716">Sensory transduction</keyword>
<dbReference type="EMBL" id="JACEFF010000446">
    <property type="protein sequence ID" value="KAH9637516.1"/>
    <property type="molecule type" value="Genomic_DNA"/>
</dbReference>
<keyword evidence="6 10" id="KW-1133">Transmembrane helix</keyword>
<evidence type="ECO:0000256" key="6">
    <source>
        <dbReference type="ARBA" id="ARBA00022989"/>
    </source>
</evidence>
<keyword evidence="8" id="KW-0675">Receptor</keyword>
<feature type="transmembrane region" description="Helical" evidence="10">
    <location>
        <begin position="86"/>
        <end position="108"/>
    </location>
</feature>
<feature type="transmembrane region" description="Helical" evidence="10">
    <location>
        <begin position="291"/>
        <end position="311"/>
    </location>
</feature>
<evidence type="ECO:0000256" key="7">
    <source>
        <dbReference type="ARBA" id="ARBA00023136"/>
    </source>
</evidence>
<dbReference type="Pfam" id="PF02949">
    <property type="entry name" value="7tm_6"/>
    <property type="match status" value="2"/>
</dbReference>
<evidence type="ECO:0000313" key="11">
    <source>
        <dbReference type="EMBL" id="KAH9637516.1"/>
    </source>
</evidence>
<feature type="transmembrane region" description="Helical" evidence="10">
    <location>
        <begin position="54"/>
        <end position="74"/>
    </location>
</feature>
<reference evidence="11" key="1">
    <citation type="journal article" date="2021" name="G3 (Bethesda)">
        <title>Genome and transcriptome analysis of the beet armyworm Spodoptera exigua reveals targets for pest control. .</title>
        <authorList>
            <person name="Simon S."/>
            <person name="Breeschoten T."/>
            <person name="Jansen H.J."/>
            <person name="Dirks R.P."/>
            <person name="Schranz M.E."/>
            <person name="Ros V.I.D."/>
        </authorList>
    </citation>
    <scope>NUCLEOTIDE SEQUENCE</scope>
    <source>
        <strain evidence="11">TB_SE_WUR_2020</strain>
    </source>
</reference>
<feature type="transmembrane region" description="Helical" evidence="10">
    <location>
        <begin position="149"/>
        <end position="171"/>
    </location>
</feature>
<gene>
    <name evidence="11" type="ORF">HF086_010927</name>
</gene>
<protein>
    <recommendedName>
        <fullName evidence="13">Odorant receptor</fullName>
    </recommendedName>
</protein>
<evidence type="ECO:0000256" key="2">
    <source>
        <dbReference type="ARBA" id="ARBA00022475"/>
    </source>
</evidence>
<dbReference type="AlphaFoldDB" id="A0A922SH39"/>
<dbReference type="GO" id="GO:0005886">
    <property type="term" value="C:plasma membrane"/>
    <property type="evidence" value="ECO:0007669"/>
    <property type="project" value="UniProtKB-SubCell"/>
</dbReference>